<dbReference type="PANTHER" id="PTHR33162:SF1">
    <property type="entry name" value="SEC-INDEPENDENT PROTEIN TRANSLOCASE PROTEIN TATA, CHLOROPLASTIC"/>
    <property type="match status" value="1"/>
</dbReference>
<evidence type="ECO:0000256" key="3">
    <source>
        <dbReference type="ARBA" id="ARBA00022475"/>
    </source>
</evidence>
<feature type="region of interest" description="Disordered" evidence="10">
    <location>
        <begin position="99"/>
        <end position="131"/>
    </location>
</feature>
<dbReference type="PANTHER" id="PTHR33162">
    <property type="entry name" value="SEC-INDEPENDENT PROTEIN TRANSLOCASE PROTEIN TATA, CHLOROPLASTIC"/>
    <property type="match status" value="1"/>
</dbReference>
<dbReference type="STRING" id="1867952.MTBPR1_10173"/>
<keyword evidence="7 9" id="KW-0811">Translocation</keyword>
<dbReference type="Proteomes" id="UP000231658">
    <property type="component" value="Unassembled WGS sequence"/>
</dbReference>
<dbReference type="Pfam" id="PF02416">
    <property type="entry name" value="TatA_B_E"/>
    <property type="match status" value="1"/>
</dbReference>
<organism evidence="12 13">
    <name type="scientific">Candidatus Terasakiella magnetica</name>
    <dbReference type="NCBI Taxonomy" id="1867952"/>
    <lineage>
        <taxon>Bacteria</taxon>
        <taxon>Pseudomonadati</taxon>
        <taxon>Pseudomonadota</taxon>
        <taxon>Alphaproteobacteria</taxon>
        <taxon>Rhodospirillales</taxon>
        <taxon>Terasakiellaceae</taxon>
        <taxon>Terasakiella</taxon>
    </lineage>
</organism>
<sequence>MLDIGWTEIASIVIIAVLVIGPKDLPKAMRSVARMVGKVKGMMREFQSNIDDMIKETELEEVKKQIQSVRSEDFSRKIEETVDKDGDLTKAVDFSKEAADFNNSMKESSSDTEAATQASPAVEDNSVKPAK</sequence>
<keyword evidence="5 9" id="KW-0653">Protein transport</keyword>
<evidence type="ECO:0000313" key="13">
    <source>
        <dbReference type="Proteomes" id="UP000231658"/>
    </source>
</evidence>
<evidence type="ECO:0000256" key="4">
    <source>
        <dbReference type="ARBA" id="ARBA00022692"/>
    </source>
</evidence>
<evidence type="ECO:0000256" key="5">
    <source>
        <dbReference type="ARBA" id="ARBA00022927"/>
    </source>
</evidence>
<comment type="subcellular location">
    <subcellularLocation>
        <location evidence="9">Cell membrane</location>
        <topology evidence="9">Single-pass membrane protein</topology>
    </subcellularLocation>
    <subcellularLocation>
        <location evidence="1">Membrane</location>
        <topology evidence="1">Single-pass membrane protein</topology>
    </subcellularLocation>
</comment>
<comment type="subunit">
    <text evidence="9">The Tat system comprises two distinct complexes: a TatABC complex, containing multiple copies of TatA, TatB and TatC subunits, and a separate TatA complex, containing only TatA subunits. Substrates initially bind to the TatABC complex, which probably triggers association of the separate TatA complex to form the active translocon.</text>
</comment>
<keyword evidence="3 9" id="KW-1003">Cell membrane</keyword>
<dbReference type="OrthoDB" id="7206969at2"/>
<dbReference type="AlphaFoldDB" id="A0A1C3RCB4"/>
<comment type="similarity">
    <text evidence="9">Belongs to the TatB family.</text>
</comment>
<reference evidence="12 13" key="1">
    <citation type="submission" date="2016-07" db="EMBL/GenBank/DDBJ databases">
        <authorList>
            <person name="Lefevre C.T."/>
        </authorList>
    </citation>
    <scope>NUCLEOTIDE SEQUENCE [LARGE SCALE GENOMIC DNA]</scope>
    <source>
        <strain evidence="12">PR1</strain>
    </source>
</reference>
<keyword evidence="13" id="KW-1185">Reference proteome</keyword>
<keyword evidence="4 9" id="KW-0812">Transmembrane</keyword>
<dbReference type="GO" id="GO:0033281">
    <property type="term" value="C:TAT protein transport complex"/>
    <property type="evidence" value="ECO:0007669"/>
    <property type="project" value="UniProtKB-UniRule"/>
</dbReference>
<dbReference type="GO" id="GO:0043953">
    <property type="term" value="P:protein transport by the Tat complex"/>
    <property type="evidence" value="ECO:0007669"/>
    <property type="project" value="UniProtKB-UniRule"/>
</dbReference>
<feature type="compositionally biased region" description="Polar residues" evidence="10">
    <location>
        <begin position="101"/>
        <end position="119"/>
    </location>
</feature>
<dbReference type="EMBL" id="FLYE01000001">
    <property type="protein sequence ID" value="SCA54926.1"/>
    <property type="molecule type" value="Genomic_DNA"/>
</dbReference>
<dbReference type="RefSeq" id="WP_069185659.1">
    <property type="nucleotide sequence ID" value="NZ_FLYE01000001.1"/>
</dbReference>
<evidence type="ECO:0000256" key="2">
    <source>
        <dbReference type="ARBA" id="ARBA00022448"/>
    </source>
</evidence>
<evidence type="ECO:0000256" key="10">
    <source>
        <dbReference type="SAM" id="MobiDB-lite"/>
    </source>
</evidence>
<comment type="function">
    <text evidence="9">Part of the twin-arginine translocation (Tat) system that transports large folded proteins containing a characteristic twin-arginine motif in their signal peptide across membranes. Together with TatC, TatB is part of a receptor directly interacting with Tat signal peptides. TatB may form an oligomeric binding site that transiently accommodates folded Tat precursor proteins before their translocation.</text>
</comment>
<dbReference type="InterPro" id="IPR018448">
    <property type="entry name" value="TatB"/>
</dbReference>
<proteinExistence type="inferred from homology"/>
<keyword evidence="2 9" id="KW-0813">Transport</keyword>
<protein>
    <recommendedName>
        <fullName evidence="9">Sec-independent protein translocase protein TatB</fullName>
    </recommendedName>
</protein>
<dbReference type="Gene3D" id="1.20.5.3310">
    <property type="match status" value="1"/>
</dbReference>
<dbReference type="PRINTS" id="PR01506">
    <property type="entry name" value="TATBPROTEIN"/>
</dbReference>
<gene>
    <name evidence="9" type="primary">tatB</name>
    <name evidence="12" type="ORF">MTBPR1_10173</name>
</gene>
<evidence type="ECO:0000256" key="1">
    <source>
        <dbReference type="ARBA" id="ARBA00004167"/>
    </source>
</evidence>
<name>A0A1C3RCB4_9PROT</name>
<feature type="transmembrane region" description="Helical" evidence="11">
    <location>
        <begin position="6"/>
        <end position="25"/>
    </location>
</feature>
<dbReference type="InterPro" id="IPR003369">
    <property type="entry name" value="TatA/B/E"/>
</dbReference>
<evidence type="ECO:0000256" key="6">
    <source>
        <dbReference type="ARBA" id="ARBA00022989"/>
    </source>
</evidence>
<evidence type="ECO:0000256" key="9">
    <source>
        <dbReference type="HAMAP-Rule" id="MF_00237"/>
    </source>
</evidence>
<dbReference type="NCBIfam" id="TIGR01410">
    <property type="entry name" value="tatB"/>
    <property type="match status" value="1"/>
</dbReference>
<dbReference type="HAMAP" id="MF_00237">
    <property type="entry name" value="TatB"/>
    <property type="match status" value="1"/>
</dbReference>
<keyword evidence="6 9" id="KW-1133">Transmembrane helix</keyword>
<evidence type="ECO:0000256" key="11">
    <source>
        <dbReference type="SAM" id="Phobius"/>
    </source>
</evidence>
<accession>A0A1C3RCB4</accession>
<keyword evidence="8 9" id="KW-0472">Membrane</keyword>
<evidence type="ECO:0000256" key="8">
    <source>
        <dbReference type="ARBA" id="ARBA00023136"/>
    </source>
</evidence>
<evidence type="ECO:0000313" key="12">
    <source>
        <dbReference type="EMBL" id="SCA54926.1"/>
    </source>
</evidence>
<evidence type="ECO:0000256" key="7">
    <source>
        <dbReference type="ARBA" id="ARBA00023010"/>
    </source>
</evidence>
<dbReference type="GO" id="GO:0008320">
    <property type="term" value="F:protein transmembrane transporter activity"/>
    <property type="evidence" value="ECO:0007669"/>
    <property type="project" value="UniProtKB-UniRule"/>
</dbReference>